<dbReference type="NCBIfam" id="TIGR00524">
    <property type="entry name" value="eIF-2B_rel"/>
    <property type="match status" value="1"/>
</dbReference>
<reference evidence="8" key="1">
    <citation type="submission" date="2021-10" db="EMBL/GenBank/DDBJ databases">
        <title>Tropical sea cucumber genome reveals ecological adaptation and Cuvierian tubules defense mechanism.</title>
        <authorList>
            <person name="Chen T."/>
        </authorList>
    </citation>
    <scope>NUCLEOTIDE SEQUENCE</scope>
    <source>
        <strain evidence="8">Nanhai2018</strain>
        <tissue evidence="8">Muscle</tissue>
    </source>
</reference>
<comment type="function">
    <text evidence="6">Catalyzes the interconversion of methylthioribose-1-phosphate (MTR-1-P) into methylthioribulose-1-phosphate (MTRu-1-P).</text>
</comment>
<comment type="caution">
    <text evidence="8">The sequence shown here is derived from an EMBL/GenBank/DDBJ whole genome shotgun (WGS) entry which is preliminary data.</text>
</comment>
<dbReference type="InterPro" id="IPR037171">
    <property type="entry name" value="NagB/RpiA_transferase-like"/>
</dbReference>
<dbReference type="FunFam" id="3.40.50.10470:FF:000003">
    <property type="entry name" value="Methylthioribose-1-phosphate isomerase"/>
    <property type="match status" value="1"/>
</dbReference>
<dbReference type="FunFam" id="1.20.120.420:FF:000003">
    <property type="entry name" value="Methylthioribose-1-phosphate isomerase"/>
    <property type="match status" value="1"/>
</dbReference>
<keyword evidence="9" id="KW-1185">Reference proteome</keyword>
<evidence type="ECO:0000256" key="2">
    <source>
        <dbReference type="ARBA" id="ARBA00022605"/>
    </source>
</evidence>
<name>A0A9Q1CQH9_HOLLE</name>
<gene>
    <name evidence="8" type="ORF">HOLleu_02557</name>
</gene>
<dbReference type="EMBL" id="JAIZAY010000001">
    <property type="protein sequence ID" value="KAJ8049702.1"/>
    <property type="molecule type" value="Genomic_DNA"/>
</dbReference>
<dbReference type="Pfam" id="PF01008">
    <property type="entry name" value="IF-2B"/>
    <property type="match status" value="1"/>
</dbReference>
<comment type="catalytic activity">
    <reaction evidence="6">
        <text>5-(methylsulfanyl)-alpha-D-ribose 1-phosphate = 5-(methylsulfanyl)-D-ribulose 1-phosphate</text>
        <dbReference type="Rhea" id="RHEA:19989"/>
        <dbReference type="ChEBI" id="CHEBI:58533"/>
        <dbReference type="ChEBI" id="CHEBI:58548"/>
        <dbReference type="EC" id="5.3.1.23"/>
    </reaction>
</comment>
<feature type="active site" description="Proton donor" evidence="6">
    <location>
        <position position="244"/>
    </location>
</feature>
<dbReference type="GO" id="GO:0005634">
    <property type="term" value="C:nucleus"/>
    <property type="evidence" value="ECO:0007669"/>
    <property type="project" value="UniProtKB-SubCell"/>
</dbReference>
<dbReference type="HAMAP" id="MF_01678">
    <property type="entry name" value="Salvage_MtnA"/>
    <property type="match status" value="1"/>
</dbReference>
<accession>A0A9Q1CQH9</accession>
<dbReference type="InterPro" id="IPR000649">
    <property type="entry name" value="IF-2B-related"/>
</dbReference>
<dbReference type="SUPFAM" id="SSF100950">
    <property type="entry name" value="NagB/RpiA/CoA transferase-like"/>
    <property type="match status" value="1"/>
</dbReference>
<comment type="pathway">
    <text evidence="6">Amino-acid biosynthesis; L-methionine biosynthesis via salvage pathway; L-methionine from S-methyl-5-thio-alpha-D-ribose 1-phosphate: step 1/6.</text>
</comment>
<dbReference type="InterPro" id="IPR011559">
    <property type="entry name" value="Initiation_fac_2B_a/b/d"/>
</dbReference>
<keyword evidence="2 6" id="KW-0028">Amino-acid biosynthesis</keyword>
<dbReference type="NCBIfam" id="TIGR00512">
    <property type="entry name" value="salvage_mtnA"/>
    <property type="match status" value="1"/>
</dbReference>
<dbReference type="PANTHER" id="PTHR43475:SF1">
    <property type="entry name" value="METHYLTHIORIBOSE-1-PHOSPHATE ISOMERASE"/>
    <property type="match status" value="1"/>
</dbReference>
<feature type="site" description="Transition state stabilizer" evidence="6">
    <location>
        <position position="164"/>
    </location>
</feature>
<feature type="region of interest" description="Disordered" evidence="7">
    <location>
        <begin position="342"/>
        <end position="364"/>
    </location>
</feature>
<dbReference type="InterPro" id="IPR027363">
    <property type="entry name" value="M1Pi_N"/>
</dbReference>
<dbReference type="InterPro" id="IPR005251">
    <property type="entry name" value="IF-M1Pi"/>
</dbReference>
<comment type="subcellular location">
    <subcellularLocation>
        <location evidence="6">Cytoplasm</location>
    </subcellularLocation>
    <subcellularLocation>
        <location evidence="6">Nucleus</location>
    </subcellularLocation>
</comment>
<keyword evidence="5 6" id="KW-0539">Nucleus</keyword>
<evidence type="ECO:0000256" key="3">
    <source>
        <dbReference type="ARBA" id="ARBA00023167"/>
    </source>
</evidence>
<keyword evidence="1 6" id="KW-0963">Cytoplasm</keyword>
<evidence type="ECO:0000256" key="1">
    <source>
        <dbReference type="ARBA" id="ARBA00022490"/>
    </source>
</evidence>
<dbReference type="Proteomes" id="UP001152320">
    <property type="component" value="Chromosome 1"/>
</dbReference>
<evidence type="ECO:0000313" key="8">
    <source>
        <dbReference type="EMBL" id="KAJ8049702.1"/>
    </source>
</evidence>
<evidence type="ECO:0000256" key="5">
    <source>
        <dbReference type="ARBA" id="ARBA00023242"/>
    </source>
</evidence>
<organism evidence="8 9">
    <name type="scientific">Holothuria leucospilota</name>
    <name type="common">Black long sea cucumber</name>
    <name type="synonym">Mertensiothuria leucospilota</name>
    <dbReference type="NCBI Taxonomy" id="206669"/>
    <lineage>
        <taxon>Eukaryota</taxon>
        <taxon>Metazoa</taxon>
        <taxon>Echinodermata</taxon>
        <taxon>Eleutherozoa</taxon>
        <taxon>Echinozoa</taxon>
        <taxon>Holothuroidea</taxon>
        <taxon>Aspidochirotacea</taxon>
        <taxon>Aspidochirotida</taxon>
        <taxon>Holothuriidae</taxon>
        <taxon>Holothuria</taxon>
    </lineage>
</organism>
<dbReference type="EC" id="5.3.1.23" evidence="6"/>
<dbReference type="NCBIfam" id="NF004326">
    <property type="entry name" value="PRK05720.1"/>
    <property type="match status" value="1"/>
</dbReference>
<sequence>MTLEAIKYGPRGHLEILNQLLLPLGHSYETISSVEDGWHAIKGMKVRGAPAIAITGALSLVVEMVDKDFTTMAEFIDFIELKLDYLLTARPTAVNLSRASEDIRRRSKELSASGKSVEEAKEEIMKMTEGMLAEDIANNRQLGEHGANHVLAHYPGQQTVITHCNTGSLATGGYGTALGVIRALSEKGKLDHVYCTETRPYNQGGRLTAFELVHDKIPGSLIMDSMASYAMTEKKITAVFVGADRIVANGDTANKIGTYQLAIAAKHHNIPFYVCAPTSTIDLSLATGDDIVIEERPHQEITHIKNIHIAAPGINCWNPAFDVTPASLITGGIVTENGVYPPERIGESMQDSSKPTLKRKMDTS</sequence>
<dbReference type="Gene3D" id="3.40.50.10470">
    <property type="entry name" value="Translation initiation factor eif-2b, domain 2"/>
    <property type="match status" value="1"/>
</dbReference>
<protein>
    <recommendedName>
        <fullName evidence="6">Methylthioribose-1-phosphate isomerase</fullName>
        <shortName evidence="6">M1Pi</shortName>
        <shortName evidence="6">MTR-1-P isomerase</shortName>
        <ecNumber evidence="6">5.3.1.23</ecNumber>
    </recommendedName>
    <alternativeName>
        <fullName evidence="6">S-methyl-5-thioribose-1-phosphate isomerase</fullName>
    </alternativeName>
    <alternativeName>
        <fullName evidence="6">Translation initiation factor eIF-2B subunit alpha/beta/delta-like protein</fullName>
    </alternativeName>
</protein>
<dbReference type="InterPro" id="IPR042529">
    <property type="entry name" value="IF_2B-like_C"/>
</dbReference>
<dbReference type="GO" id="GO:0019509">
    <property type="term" value="P:L-methionine salvage from methylthioadenosine"/>
    <property type="evidence" value="ECO:0007669"/>
    <property type="project" value="UniProtKB-UniRule"/>
</dbReference>
<proteinExistence type="inferred from homology"/>
<evidence type="ECO:0000256" key="6">
    <source>
        <dbReference type="HAMAP-Rule" id="MF_03119"/>
    </source>
</evidence>
<keyword evidence="3 6" id="KW-0486">Methionine biosynthesis</keyword>
<keyword evidence="4 6" id="KW-0413">Isomerase</keyword>
<dbReference type="PANTHER" id="PTHR43475">
    <property type="entry name" value="METHYLTHIORIBOSE-1-PHOSPHATE ISOMERASE"/>
    <property type="match status" value="1"/>
</dbReference>
<evidence type="ECO:0000256" key="7">
    <source>
        <dbReference type="SAM" id="MobiDB-lite"/>
    </source>
</evidence>
<evidence type="ECO:0000313" key="9">
    <source>
        <dbReference type="Proteomes" id="UP001152320"/>
    </source>
</evidence>
<dbReference type="Gene3D" id="1.20.120.420">
    <property type="entry name" value="translation initiation factor eif-2b, domain 1"/>
    <property type="match status" value="1"/>
</dbReference>
<dbReference type="AlphaFoldDB" id="A0A9Q1CQH9"/>
<dbReference type="GO" id="GO:0046523">
    <property type="term" value="F:S-methyl-5-thioribose-1-phosphate isomerase activity"/>
    <property type="evidence" value="ECO:0007669"/>
    <property type="project" value="UniProtKB-UniRule"/>
</dbReference>
<evidence type="ECO:0000256" key="4">
    <source>
        <dbReference type="ARBA" id="ARBA00023235"/>
    </source>
</evidence>
<dbReference type="GO" id="GO:0005737">
    <property type="term" value="C:cytoplasm"/>
    <property type="evidence" value="ECO:0007669"/>
    <property type="project" value="UniProtKB-SubCell"/>
</dbReference>
<comment type="similarity">
    <text evidence="6">Belongs to the eIF-2B alpha/beta/delta subunits family. MtnA subfamily.</text>
</comment>
<dbReference type="OrthoDB" id="2461at2759"/>